<dbReference type="Proteomes" id="UP001583193">
    <property type="component" value="Unassembled WGS sequence"/>
</dbReference>
<dbReference type="EMBL" id="JAVDPF010000035">
    <property type="protein sequence ID" value="KAL1869231.1"/>
    <property type="molecule type" value="Genomic_DNA"/>
</dbReference>
<dbReference type="InterPro" id="IPR038305">
    <property type="entry name" value="HeLo_sf"/>
</dbReference>
<evidence type="ECO:0000313" key="3">
    <source>
        <dbReference type="EMBL" id="KAL1869231.1"/>
    </source>
</evidence>
<keyword evidence="1" id="KW-0732">Signal</keyword>
<comment type="caution">
    <text evidence="3">The sequence shown here is derived from an EMBL/GenBank/DDBJ whole genome shotgun (WGS) entry which is preliminary data.</text>
</comment>
<feature type="domain" description="Prion-inhibition and propagation HeLo" evidence="2">
    <location>
        <begin position="6"/>
        <end position="147"/>
    </location>
</feature>
<keyword evidence="4" id="KW-1185">Reference proteome</keyword>
<protein>
    <recommendedName>
        <fullName evidence="2">Prion-inhibition and propagation HeLo domain-containing protein</fullName>
    </recommendedName>
</protein>
<organism evidence="3 4">
    <name type="scientific">Paecilomyces lecythidis</name>
    <dbReference type="NCBI Taxonomy" id="3004212"/>
    <lineage>
        <taxon>Eukaryota</taxon>
        <taxon>Fungi</taxon>
        <taxon>Dikarya</taxon>
        <taxon>Ascomycota</taxon>
        <taxon>Pezizomycotina</taxon>
        <taxon>Eurotiomycetes</taxon>
        <taxon>Eurotiomycetidae</taxon>
        <taxon>Eurotiales</taxon>
        <taxon>Thermoascaceae</taxon>
        <taxon>Paecilomyces</taxon>
    </lineage>
</organism>
<sequence length="150" mass="17159">MADVAGLVLGVVALWKTCVEVFETVDSSRKYGMDYEFLRVKLEVERIRLHSWGDAVGLRENNNNTRRPDPRLERDDVANTVMRVLGCIHYLFEDPERLQNIYGLQPSTADAKTMFTTATGQPILGMVFKKAYEGLKNDVRERQRTAHVAR</sequence>
<dbReference type="InterPro" id="IPR029498">
    <property type="entry name" value="HeLo_dom"/>
</dbReference>
<gene>
    <name evidence="3" type="ORF">Plec18167_007897</name>
</gene>
<feature type="signal peptide" evidence="1">
    <location>
        <begin position="1"/>
        <end position="21"/>
    </location>
</feature>
<dbReference type="Gene3D" id="1.20.120.1020">
    <property type="entry name" value="Prion-inhibition and propagation, HeLo domain"/>
    <property type="match status" value="1"/>
</dbReference>
<evidence type="ECO:0000259" key="2">
    <source>
        <dbReference type="Pfam" id="PF14479"/>
    </source>
</evidence>
<feature type="chain" id="PRO_5046388428" description="Prion-inhibition and propagation HeLo domain-containing protein" evidence="1">
    <location>
        <begin position="22"/>
        <end position="150"/>
    </location>
</feature>
<proteinExistence type="predicted"/>
<evidence type="ECO:0000313" key="4">
    <source>
        <dbReference type="Proteomes" id="UP001583193"/>
    </source>
</evidence>
<dbReference type="Pfam" id="PF14479">
    <property type="entry name" value="HeLo"/>
    <property type="match status" value="1"/>
</dbReference>
<accession>A0ABR3X0L4</accession>
<evidence type="ECO:0000256" key="1">
    <source>
        <dbReference type="SAM" id="SignalP"/>
    </source>
</evidence>
<name>A0ABR3X0L4_9EURO</name>
<reference evidence="3 4" key="1">
    <citation type="journal article" date="2024" name="IMA Fungus">
        <title>IMA Genome - F19 : A genome assembly and annotation guide to empower mycologists, including annotated draft genome sequences of Ceratocystis pirilliformis, Diaporthe australafricana, Fusarium ophioides, Paecilomyces lecythidis, and Sporothrix stenoceras.</title>
        <authorList>
            <person name="Aylward J."/>
            <person name="Wilson A.M."/>
            <person name="Visagie C.M."/>
            <person name="Spraker J."/>
            <person name="Barnes I."/>
            <person name="Buitendag C."/>
            <person name="Ceriani C."/>
            <person name="Del Mar Angel L."/>
            <person name="du Plessis D."/>
            <person name="Fuchs T."/>
            <person name="Gasser K."/>
            <person name="Kramer D."/>
            <person name="Li W."/>
            <person name="Munsamy K."/>
            <person name="Piso A."/>
            <person name="Price J.L."/>
            <person name="Sonnekus B."/>
            <person name="Thomas C."/>
            <person name="van der Nest A."/>
            <person name="van Dijk A."/>
            <person name="van Heerden A."/>
            <person name="van Vuuren N."/>
            <person name="Yilmaz N."/>
            <person name="Duong T.A."/>
            <person name="van der Merwe N.A."/>
            <person name="Wingfield M.J."/>
            <person name="Wingfield B.D."/>
        </authorList>
    </citation>
    <scope>NUCLEOTIDE SEQUENCE [LARGE SCALE GENOMIC DNA]</scope>
    <source>
        <strain evidence="3 4">CMW 18167</strain>
    </source>
</reference>